<dbReference type="InterPro" id="IPR025943">
    <property type="entry name" value="Sigma_54_int_dom_ATP-bd_2"/>
</dbReference>
<evidence type="ECO:0000256" key="3">
    <source>
        <dbReference type="ARBA" id="ARBA00023015"/>
    </source>
</evidence>
<keyword evidence="1" id="KW-0547">Nucleotide-binding</keyword>
<dbReference type="GO" id="GO:0005524">
    <property type="term" value="F:ATP binding"/>
    <property type="evidence" value="ECO:0007669"/>
    <property type="project" value="UniProtKB-KW"/>
</dbReference>
<sequence>MTAPARSVRLLVVDDEVELMTALCESLRDEGYDAVGFSDPAAGLAALRDGEFDVLLSDLMMPGTDGIQLLRQGLQTDPDLVGIIMTGQGSIQTAVEAMKAGAFDYVLKPFRLQQVLPVLDRATEVRRLRRENSRLRRVVQTLTFESPRYHMVGASPALRKVLGLIEKVAPSDATVLVRGPSGTGKELVARAIHGNSPRREKPLVTVNCATLQESLLESELFGHERGSFTGADRVKPGLFEVAEGGTLFVDEVAEMSPGLQAKLLRVLEDGHYRRVGSTQERRADVRVVAATNKPLEDEQKAGRFREDLFFRLNVIAVTLPALRERAEDIPLLVTHFLTTRAVRGAPMNIEPEAMTVLTRYAWPGNVRELANVIERAQILAEGDTITVDDLPETVVRAASSASPVTPQDPDSLDAVECRHVVEVLRRAGGNKVRAAKALGVSRRTLYRMLERYGLAGAAPPDGAGAPPA</sequence>
<gene>
    <name evidence="9" type="primary">zraR_1</name>
    <name evidence="9" type="ORF">ETAA1_06060</name>
</gene>
<dbReference type="InterPro" id="IPR002197">
    <property type="entry name" value="HTH_Fis"/>
</dbReference>
<dbReference type="InterPro" id="IPR011006">
    <property type="entry name" value="CheY-like_superfamily"/>
</dbReference>
<dbReference type="PANTHER" id="PTHR32071">
    <property type="entry name" value="TRANSCRIPTIONAL REGULATORY PROTEIN"/>
    <property type="match status" value="1"/>
</dbReference>
<dbReference type="Pfam" id="PF00158">
    <property type="entry name" value="Sigma54_activat"/>
    <property type="match status" value="1"/>
</dbReference>
<dbReference type="CDD" id="cd00009">
    <property type="entry name" value="AAA"/>
    <property type="match status" value="1"/>
</dbReference>
<dbReference type="GO" id="GO:0006355">
    <property type="term" value="P:regulation of DNA-templated transcription"/>
    <property type="evidence" value="ECO:0007669"/>
    <property type="project" value="InterPro"/>
</dbReference>
<dbReference type="InterPro" id="IPR009057">
    <property type="entry name" value="Homeodomain-like_sf"/>
</dbReference>
<evidence type="ECO:0000313" key="9">
    <source>
        <dbReference type="EMBL" id="QDU18713.1"/>
    </source>
</evidence>
<dbReference type="Pfam" id="PF02954">
    <property type="entry name" value="HTH_8"/>
    <property type="match status" value="1"/>
</dbReference>
<dbReference type="GO" id="GO:0000160">
    <property type="term" value="P:phosphorelay signal transduction system"/>
    <property type="evidence" value="ECO:0007669"/>
    <property type="project" value="InterPro"/>
</dbReference>
<keyword evidence="2" id="KW-0067">ATP-binding</keyword>
<name>A0A517XMI0_9BACT</name>
<dbReference type="SMART" id="SM00382">
    <property type="entry name" value="AAA"/>
    <property type="match status" value="1"/>
</dbReference>
<dbReference type="PROSITE" id="PS00688">
    <property type="entry name" value="SIGMA54_INTERACT_3"/>
    <property type="match status" value="1"/>
</dbReference>
<dbReference type="Gene3D" id="3.40.50.300">
    <property type="entry name" value="P-loop containing nucleotide triphosphate hydrolases"/>
    <property type="match status" value="1"/>
</dbReference>
<dbReference type="RefSeq" id="WP_145234180.1">
    <property type="nucleotide sequence ID" value="NZ_CP036273.1"/>
</dbReference>
<evidence type="ECO:0000256" key="5">
    <source>
        <dbReference type="ARBA" id="ARBA00023163"/>
    </source>
</evidence>
<dbReference type="Proteomes" id="UP000319576">
    <property type="component" value="Chromosome"/>
</dbReference>
<dbReference type="InterPro" id="IPR025944">
    <property type="entry name" value="Sigma_54_int_dom_CS"/>
</dbReference>
<dbReference type="PROSITE" id="PS50045">
    <property type="entry name" value="SIGMA54_INTERACT_4"/>
    <property type="match status" value="1"/>
</dbReference>
<dbReference type="InterPro" id="IPR003593">
    <property type="entry name" value="AAA+_ATPase"/>
</dbReference>
<evidence type="ECO:0000256" key="6">
    <source>
        <dbReference type="PROSITE-ProRule" id="PRU00169"/>
    </source>
</evidence>
<dbReference type="GO" id="GO:0043565">
    <property type="term" value="F:sequence-specific DNA binding"/>
    <property type="evidence" value="ECO:0007669"/>
    <property type="project" value="InterPro"/>
</dbReference>
<organism evidence="9 10">
    <name type="scientific">Urbifossiella limnaea</name>
    <dbReference type="NCBI Taxonomy" id="2528023"/>
    <lineage>
        <taxon>Bacteria</taxon>
        <taxon>Pseudomonadati</taxon>
        <taxon>Planctomycetota</taxon>
        <taxon>Planctomycetia</taxon>
        <taxon>Gemmatales</taxon>
        <taxon>Gemmataceae</taxon>
        <taxon>Urbifossiella</taxon>
    </lineage>
</organism>
<dbReference type="InterPro" id="IPR002078">
    <property type="entry name" value="Sigma_54_int"/>
</dbReference>
<dbReference type="PRINTS" id="PR01590">
    <property type="entry name" value="HTHFIS"/>
</dbReference>
<dbReference type="Gene3D" id="1.10.8.60">
    <property type="match status" value="1"/>
</dbReference>
<accession>A0A517XMI0</accession>
<keyword evidence="5" id="KW-0804">Transcription</keyword>
<evidence type="ECO:0000313" key="10">
    <source>
        <dbReference type="Proteomes" id="UP000319576"/>
    </source>
</evidence>
<dbReference type="PROSITE" id="PS50110">
    <property type="entry name" value="RESPONSE_REGULATORY"/>
    <property type="match status" value="1"/>
</dbReference>
<dbReference type="KEGG" id="uli:ETAA1_06060"/>
<feature type="domain" description="Response regulatory" evidence="8">
    <location>
        <begin position="9"/>
        <end position="123"/>
    </location>
</feature>
<dbReference type="FunFam" id="3.40.50.300:FF:000006">
    <property type="entry name" value="DNA-binding transcriptional regulator NtrC"/>
    <property type="match status" value="1"/>
</dbReference>
<reference evidence="9 10" key="1">
    <citation type="submission" date="2019-02" db="EMBL/GenBank/DDBJ databases">
        <title>Deep-cultivation of Planctomycetes and their phenomic and genomic characterization uncovers novel biology.</title>
        <authorList>
            <person name="Wiegand S."/>
            <person name="Jogler M."/>
            <person name="Boedeker C."/>
            <person name="Pinto D."/>
            <person name="Vollmers J."/>
            <person name="Rivas-Marin E."/>
            <person name="Kohn T."/>
            <person name="Peeters S.H."/>
            <person name="Heuer A."/>
            <person name="Rast P."/>
            <person name="Oberbeckmann S."/>
            <person name="Bunk B."/>
            <person name="Jeske O."/>
            <person name="Meyerdierks A."/>
            <person name="Storesund J.E."/>
            <person name="Kallscheuer N."/>
            <person name="Luecker S."/>
            <person name="Lage O.M."/>
            <person name="Pohl T."/>
            <person name="Merkel B.J."/>
            <person name="Hornburger P."/>
            <person name="Mueller R.-W."/>
            <person name="Bruemmer F."/>
            <person name="Labrenz M."/>
            <person name="Spormann A.M."/>
            <person name="Op den Camp H."/>
            <person name="Overmann J."/>
            <person name="Amann R."/>
            <person name="Jetten M.S.M."/>
            <person name="Mascher T."/>
            <person name="Medema M.H."/>
            <person name="Devos D.P."/>
            <person name="Kaster A.-K."/>
            <person name="Ovreas L."/>
            <person name="Rohde M."/>
            <person name="Galperin M.Y."/>
            <person name="Jogler C."/>
        </authorList>
    </citation>
    <scope>NUCLEOTIDE SEQUENCE [LARGE SCALE GENOMIC DNA]</scope>
    <source>
        <strain evidence="9 10">ETA_A1</strain>
    </source>
</reference>
<dbReference type="SUPFAM" id="SSF52172">
    <property type="entry name" value="CheY-like"/>
    <property type="match status" value="1"/>
</dbReference>
<evidence type="ECO:0000259" key="7">
    <source>
        <dbReference type="PROSITE" id="PS50045"/>
    </source>
</evidence>
<feature type="modified residue" description="4-aspartylphosphate" evidence="6">
    <location>
        <position position="58"/>
    </location>
</feature>
<dbReference type="SUPFAM" id="SSF46689">
    <property type="entry name" value="Homeodomain-like"/>
    <property type="match status" value="1"/>
</dbReference>
<protein>
    <submittedName>
        <fullName evidence="9">Transcriptional regulatory protein ZraR</fullName>
    </submittedName>
</protein>
<keyword evidence="4" id="KW-0238">DNA-binding</keyword>
<dbReference type="OrthoDB" id="9807827at2"/>
<dbReference type="Pfam" id="PF25601">
    <property type="entry name" value="AAA_lid_14"/>
    <property type="match status" value="1"/>
</dbReference>
<dbReference type="EMBL" id="CP036273">
    <property type="protein sequence ID" value="QDU18713.1"/>
    <property type="molecule type" value="Genomic_DNA"/>
</dbReference>
<proteinExistence type="predicted"/>
<dbReference type="AlphaFoldDB" id="A0A517XMI0"/>
<dbReference type="Gene3D" id="3.40.50.2300">
    <property type="match status" value="1"/>
</dbReference>
<dbReference type="InterPro" id="IPR027417">
    <property type="entry name" value="P-loop_NTPase"/>
</dbReference>
<evidence type="ECO:0000256" key="1">
    <source>
        <dbReference type="ARBA" id="ARBA00022741"/>
    </source>
</evidence>
<evidence type="ECO:0000259" key="8">
    <source>
        <dbReference type="PROSITE" id="PS50110"/>
    </source>
</evidence>
<dbReference type="InterPro" id="IPR001789">
    <property type="entry name" value="Sig_transdc_resp-reg_receiver"/>
</dbReference>
<evidence type="ECO:0000256" key="2">
    <source>
        <dbReference type="ARBA" id="ARBA00022840"/>
    </source>
</evidence>
<keyword evidence="3" id="KW-0805">Transcription regulation</keyword>
<feature type="domain" description="Sigma-54 factor interaction" evidence="7">
    <location>
        <begin position="151"/>
        <end position="378"/>
    </location>
</feature>
<dbReference type="SMART" id="SM00448">
    <property type="entry name" value="REC"/>
    <property type="match status" value="1"/>
</dbReference>
<dbReference type="SUPFAM" id="SSF52540">
    <property type="entry name" value="P-loop containing nucleoside triphosphate hydrolases"/>
    <property type="match status" value="1"/>
</dbReference>
<dbReference type="InterPro" id="IPR058031">
    <property type="entry name" value="AAA_lid_NorR"/>
</dbReference>
<evidence type="ECO:0000256" key="4">
    <source>
        <dbReference type="ARBA" id="ARBA00023125"/>
    </source>
</evidence>
<dbReference type="Pfam" id="PF00072">
    <property type="entry name" value="Response_reg"/>
    <property type="match status" value="1"/>
</dbReference>
<keyword evidence="6" id="KW-0597">Phosphoprotein</keyword>
<dbReference type="PROSITE" id="PS00676">
    <property type="entry name" value="SIGMA54_INTERACT_2"/>
    <property type="match status" value="1"/>
</dbReference>
<keyword evidence="10" id="KW-1185">Reference proteome</keyword>
<dbReference type="Gene3D" id="1.10.10.60">
    <property type="entry name" value="Homeodomain-like"/>
    <property type="match status" value="1"/>
</dbReference>